<evidence type="ECO:0000256" key="5">
    <source>
        <dbReference type="ARBA" id="ARBA00022833"/>
    </source>
</evidence>
<dbReference type="AlphaFoldDB" id="A0A9D4PE61"/>
<evidence type="ECO:0000256" key="3">
    <source>
        <dbReference type="ARBA" id="ARBA00022723"/>
    </source>
</evidence>
<feature type="region of interest" description="Disordered" evidence="14">
    <location>
        <begin position="340"/>
        <end position="429"/>
    </location>
</feature>
<evidence type="ECO:0000256" key="1">
    <source>
        <dbReference type="ARBA" id="ARBA00004642"/>
    </source>
</evidence>
<protein>
    <recommendedName>
        <fullName evidence="15">THAP-type domain-containing protein</fullName>
    </recommendedName>
</protein>
<evidence type="ECO:0000256" key="2">
    <source>
        <dbReference type="ARBA" id="ARBA00006177"/>
    </source>
</evidence>
<dbReference type="InterPro" id="IPR026516">
    <property type="entry name" value="THAP1/10"/>
</dbReference>
<evidence type="ECO:0000256" key="6">
    <source>
        <dbReference type="ARBA" id="ARBA00023015"/>
    </source>
</evidence>
<evidence type="ECO:0000256" key="11">
    <source>
        <dbReference type="ARBA" id="ARBA00023306"/>
    </source>
</evidence>
<sequence>MGRCCVPNCRGNYDNGPKVRLFSFPRDAKRRAEWQRAVRRSDVDVRLLKDPKVCERHFKSEHLRTTSTYTDCDGRTIEAPMKLTRLTPDAFPAIFPDCPSYISNSRTSREEPELKRKRTENELLQKAIHESQAAFEKEEKQYKVCNLGELISRVNERPNKKFWCTTACETCLIVAHIEPALQAPEMLVSVVVTEDLSVSVYFKCAPLVSDDVCIPDEVRDVRVLDNLLDSVERYCEKKARQQEDKVGGVLRLVLSLLDDICDDELHDDERADALIFLKEQCKLLTKKSNGVRFCPSQAVCRHCGRTHKKDSQCEETPFCVACQAAGHIYLDPNCPTRAFRATSPPLPKKNAAAKSNQGEQPEPLDKNTGTPPKTWSQVKPKKTDGPPLPKKLSPTAAEDTVQANPATQPRVEKHNELQRTPSTLDRKSSVTTDQALDTIMQLLEKLNSRMEAIERAMAQQEQVIMQHKEVNEQEIAQIKATADECKRNYRRARNRSRE</sequence>
<name>A0A9D4PE61_RHISA</name>
<proteinExistence type="inferred from homology"/>
<keyword evidence="5" id="KW-0862">Zinc</keyword>
<keyword evidence="4 12" id="KW-0863">Zinc-finger</keyword>
<dbReference type="PANTHER" id="PTHR46600:SF1">
    <property type="entry name" value="THAP DOMAIN-CONTAINING PROTEIN 1"/>
    <property type="match status" value="1"/>
</dbReference>
<comment type="similarity">
    <text evidence="2">Belongs to the THAP1 family.</text>
</comment>
<dbReference type="VEuPathDB" id="VectorBase:RSAN_045289"/>
<keyword evidence="9" id="KW-0804">Transcription</keyword>
<evidence type="ECO:0000259" key="15">
    <source>
        <dbReference type="PROSITE" id="PS50950"/>
    </source>
</evidence>
<dbReference type="PANTHER" id="PTHR46600">
    <property type="entry name" value="THAP DOMAIN-CONTAINING"/>
    <property type="match status" value="1"/>
</dbReference>
<keyword evidence="10" id="KW-0539">Nucleus</keyword>
<reference evidence="16" key="2">
    <citation type="submission" date="2021-09" db="EMBL/GenBank/DDBJ databases">
        <authorList>
            <person name="Jia N."/>
            <person name="Wang J."/>
            <person name="Shi W."/>
            <person name="Du L."/>
            <person name="Sun Y."/>
            <person name="Zhan W."/>
            <person name="Jiang J."/>
            <person name="Wang Q."/>
            <person name="Zhang B."/>
            <person name="Ji P."/>
            <person name="Sakyi L.B."/>
            <person name="Cui X."/>
            <person name="Yuan T."/>
            <person name="Jiang B."/>
            <person name="Yang W."/>
            <person name="Lam T.T.-Y."/>
            <person name="Chang Q."/>
            <person name="Ding S."/>
            <person name="Wang X."/>
            <person name="Zhu J."/>
            <person name="Ruan X."/>
            <person name="Zhao L."/>
            <person name="Wei J."/>
            <person name="Que T."/>
            <person name="Du C."/>
            <person name="Cheng J."/>
            <person name="Dai P."/>
            <person name="Han X."/>
            <person name="Huang E."/>
            <person name="Gao Y."/>
            <person name="Liu J."/>
            <person name="Shao H."/>
            <person name="Ye R."/>
            <person name="Li L."/>
            <person name="Wei W."/>
            <person name="Wang X."/>
            <person name="Wang C."/>
            <person name="Huo Q."/>
            <person name="Li W."/>
            <person name="Guo W."/>
            <person name="Chen H."/>
            <person name="Chen S."/>
            <person name="Zhou L."/>
            <person name="Zhou L."/>
            <person name="Ni X."/>
            <person name="Tian J."/>
            <person name="Zhou Y."/>
            <person name="Sheng Y."/>
            <person name="Liu T."/>
            <person name="Pan Y."/>
            <person name="Xia L."/>
            <person name="Li J."/>
            <person name="Zhao F."/>
            <person name="Cao W."/>
        </authorList>
    </citation>
    <scope>NUCLEOTIDE SEQUENCE</scope>
    <source>
        <strain evidence="16">Rsan-2018</strain>
        <tissue evidence="16">Larvae</tissue>
    </source>
</reference>
<comment type="subcellular location">
    <subcellularLocation>
        <location evidence="1">Nucleus</location>
        <location evidence="1">Nucleoplasm</location>
    </subcellularLocation>
</comment>
<dbReference type="InterPro" id="IPR006612">
    <property type="entry name" value="THAP_Znf"/>
</dbReference>
<keyword evidence="8 12" id="KW-0238">DNA-binding</keyword>
<dbReference type="GO" id="GO:0005654">
    <property type="term" value="C:nucleoplasm"/>
    <property type="evidence" value="ECO:0007669"/>
    <property type="project" value="UniProtKB-SubCell"/>
</dbReference>
<feature type="coiled-coil region" evidence="13">
    <location>
        <begin position="114"/>
        <end position="141"/>
    </location>
</feature>
<keyword evidence="7 13" id="KW-0175">Coiled coil</keyword>
<evidence type="ECO:0000256" key="9">
    <source>
        <dbReference type="ARBA" id="ARBA00023163"/>
    </source>
</evidence>
<evidence type="ECO:0000256" key="8">
    <source>
        <dbReference type="ARBA" id="ARBA00023125"/>
    </source>
</evidence>
<organism evidence="16 17">
    <name type="scientific">Rhipicephalus sanguineus</name>
    <name type="common">Brown dog tick</name>
    <name type="synonym">Ixodes sanguineus</name>
    <dbReference type="NCBI Taxonomy" id="34632"/>
    <lineage>
        <taxon>Eukaryota</taxon>
        <taxon>Metazoa</taxon>
        <taxon>Ecdysozoa</taxon>
        <taxon>Arthropoda</taxon>
        <taxon>Chelicerata</taxon>
        <taxon>Arachnida</taxon>
        <taxon>Acari</taxon>
        <taxon>Parasitiformes</taxon>
        <taxon>Ixodida</taxon>
        <taxon>Ixodoidea</taxon>
        <taxon>Ixodidae</taxon>
        <taxon>Rhipicephalinae</taxon>
        <taxon>Rhipicephalus</taxon>
        <taxon>Rhipicephalus</taxon>
    </lineage>
</organism>
<dbReference type="Gene3D" id="6.20.210.20">
    <property type="entry name" value="THAP domain"/>
    <property type="match status" value="1"/>
</dbReference>
<keyword evidence="3" id="KW-0479">Metal-binding</keyword>
<keyword evidence="17" id="KW-1185">Reference proteome</keyword>
<feature type="coiled-coil region" evidence="13">
    <location>
        <begin position="436"/>
        <end position="495"/>
    </location>
</feature>
<accession>A0A9D4PE61</accession>
<dbReference type="EMBL" id="JABSTV010001255">
    <property type="protein sequence ID" value="KAH7936397.1"/>
    <property type="molecule type" value="Genomic_DNA"/>
</dbReference>
<evidence type="ECO:0000256" key="13">
    <source>
        <dbReference type="SAM" id="Coils"/>
    </source>
</evidence>
<evidence type="ECO:0000256" key="14">
    <source>
        <dbReference type="SAM" id="MobiDB-lite"/>
    </source>
</evidence>
<evidence type="ECO:0000256" key="4">
    <source>
        <dbReference type="ARBA" id="ARBA00022771"/>
    </source>
</evidence>
<keyword evidence="11" id="KW-0131">Cell cycle</keyword>
<evidence type="ECO:0000256" key="7">
    <source>
        <dbReference type="ARBA" id="ARBA00023054"/>
    </source>
</evidence>
<feature type="compositionally biased region" description="Polar residues" evidence="14">
    <location>
        <begin position="367"/>
        <end position="377"/>
    </location>
</feature>
<dbReference type="SMART" id="SM00980">
    <property type="entry name" value="THAP"/>
    <property type="match status" value="1"/>
</dbReference>
<reference evidence="16" key="1">
    <citation type="journal article" date="2020" name="Cell">
        <title>Large-Scale Comparative Analyses of Tick Genomes Elucidate Their Genetic Diversity and Vector Capacities.</title>
        <authorList>
            <consortium name="Tick Genome and Microbiome Consortium (TIGMIC)"/>
            <person name="Jia N."/>
            <person name="Wang J."/>
            <person name="Shi W."/>
            <person name="Du L."/>
            <person name="Sun Y."/>
            <person name="Zhan W."/>
            <person name="Jiang J.F."/>
            <person name="Wang Q."/>
            <person name="Zhang B."/>
            <person name="Ji P."/>
            <person name="Bell-Sakyi L."/>
            <person name="Cui X.M."/>
            <person name="Yuan T.T."/>
            <person name="Jiang B.G."/>
            <person name="Yang W.F."/>
            <person name="Lam T.T."/>
            <person name="Chang Q.C."/>
            <person name="Ding S.J."/>
            <person name="Wang X.J."/>
            <person name="Zhu J.G."/>
            <person name="Ruan X.D."/>
            <person name="Zhao L."/>
            <person name="Wei J.T."/>
            <person name="Ye R.Z."/>
            <person name="Que T.C."/>
            <person name="Du C.H."/>
            <person name="Zhou Y.H."/>
            <person name="Cheng J.X."/>
            <person name="Dai P.F."/>
            <person name="Guo W.B."/>
            <person name="Han X.H."/>
            <person name="Huang E.J."/>
            <person name="Li L.F."/>
            <person name="Wei W."/>
            <person name="Gao Y.C."/>
            <person name="Liu J.Z."/>
            <person name="Shao H.Z."/>
            <person name="Wang X."/>
            <person name="Wang C.C."/>
            <person name="Yang T.C."/>
            <person name="Huo Q.B."/>
            <person name="Li W."/>
            <person name="Chen H.Y."/>
            <person name="Chen S.E."/>
            <person name="Zhou L.G."/>
            <person name="Ni X.B."/>
            <person name="Tian J.H."/>
            <person name="Sheng Y."/>
            <person name="Liu T."/>
            <person name="Pan Y.S."/>
            <person name="Xia L.Y."/>
            <person name="Li J."/>
            <person name="Zhao F."/>
            <person name="Cao W.C."/>
        </authorList>
    </citation>
    <scope>NUCLEOTIDE SEQUENCE</scope>
    <source>
        <strain evidence="16">Rsan-2018</strain>
    </source>
</reference>
<feature type="domain" description="THAP-type" evidence="15">
    <location>
        <begin position="1"/>
        <end position="95"/>
    </location>
</feature>
<dbReference type="GO" id="GO:0008270">
    <property type="term" value="F:zinc ion binding"/>
    <property type="evidence" value="ECO:0007669"/>
    <property type="project" value="UniProtKB-KW"/>
</dbReference>
<evidence type="ECO:0000256" key="10">
    <source>
        <dbReference type="ARBA" id="ARBA00023242"/>
    </source>
</evidence>
<dbReference type="Pfam" id="PF05485">
    <property type="entry name" value="THAP"/>
    <property type="match status" value="1"/>
</dbReference>
<keyword evidence="6" id="KW-0805">Transcription regulation</keyword>
<evidence type="ECO:0000313" key="17">
    <source>
        <dbReference type="Proteomes" id="UP000821837"/>
    </source>
</evidence>
<evidence type="ECO:0000313" key="16">
    <source>
        <dbReference type="EMBL" id="KAH7936397.1"/>
    </source>
</evidence>
<dbReference type="InterPro" id="IPR038441">
    <property type="entry name" value="THAP_Znf_sf"/>
</dbReference>
<evidence type="ECO:0000256" key="12">
    <source>
        <dbReference type="PROSITE-ProRule" id="PRU00309"/>
    </source>
</evidence>
<dbReference type="GO" id="GO:0043565">
    <property type="term" value="F:sequence-specific DNA binding"/>
    <property type="evidence" value="ECO:0007669"/>
    <property type="project" value="InterPro"/>
</dbReference>
<dbReference type="SUPFAM" id="SSF57716">
    <property type="entry name" value="Glucocorticoid receptor-like (DNA-binding domain)"/>
    <property type="match status" value="1"/>
</dbReference>
<comment type="caution">
    <text evidence="16">The sequence shown here is derived from an EMBL/GenBank/DDBJ whole genome shotgun (WGS) entry which is preliminary data.</text>
</comment>
<feature type="compositionally biased region" description="Polar residues" evidence="14">
    <location>
        <begin position="418"/>
        <end position="429"/>
    </location>
</feature>
<dbReference type="SMART" id="SM00692">
    <property type="entry name" value="DM3"/>
    <property type="match status" value="1"/>
</dbReference>
<dbReference type="Proteomes" id="UP000821837">
    <property type="component" value="Unassembled WGS sequence"/>
</dbReference>
<gene>
    <name evidence="16" type="ORF">HPB52_022433</name>
</gene>
<dbReference type="PROSITE" id="PS50950">
    <property type="entry name" value="ZF_THAP"/>
    <property type="match status" value="1"/>
</dbReference>